<comment type="caution">
    <text evidence="1">The sequence shown here is derived from an EMBL/GenBank/DDBJ whole genome shotgun (WGS) entry which is preliminary data.</text>
</comment>
<feature type="non-terminal residue" evidence="1">
    <location>
        <position position="126"/>
    </location>
</feature>
<gene>
    <name evidence="1" type="ORF">PCOR1329_LOCUS54230</name>
</gene>
<protein>
    <submittedName>
        <fullName evidence="1">Uncharacterized protein</fullName>
    </submittedName>
</protein>
<dbReference type="EMBL" id="CAUYUJ010016622">
    <property type="protein sequence ID" value="CAK0867242.1"/>
    <property type="molecule type" value="Genomic_DNA"/>
</dbReference>
<dbReference type="InterPro" id="IPR018490">
    <property type="entry name" value="cNMP-bd_dom_sf"/>
</dbReference>
<proteinExistence type="predicted"/>
<dbReference type="Proteomes" id="UP001189429">
    <property type="component" value="Unassembled WGS sequence"/>
</dbReference>
<keyword evidence="2" id="KW-1185">Reference proteome</keyword>
<reference evidence="1" key="1">
    <citation type="submission" date="2023-10" db="EMBL/GenBank/DDBJ databases">
        <authorList>
            <person name="Chen Y."/>
            <person name="Shah S."/>
            <person name="Dougan E. K."/>
            <person name="Thang M."/>
            <person name="Chan C."/>
        </authorList>
    </citation>
    <scope>NUCLEOTIDE SEQUENCE [LARGE SCALE GENOMIC DNA]</scope>
</reference>
<organism evidence="1 2">
    <name type="scientific">Prorocentrum cordatum</name>
    <dbReference type="NCBI Taxonomy" id="2364126"/>
    <lineage>
        <taxon>Eukaryota</taxon>
        <taxon>Sar</taxon>
        <taxon>Alveolata</taxon>
        <taxon>Dinophyceae</taxon>
        <taxon>Prorocentrales</taxon>
        <taxon>Prorocentraceae</taxon>
        <taxon>Prorocentrum</taxon>
    </lineage>
</organism>
<name>A0ABN9V364_9DINO</name>
<evidence type="ECO:0000313" key="1">
    <source>
        <dbReference type="EMBL" id="CAK0867242.1"/>
    </source>
</evidence>
<accession>A0ABN9V364</accession>
<dbReference type="SUPFAM" id="SSF51206">
    <property type="entry name" value="cAMP-binding domain-like"/>
    <property type="match status" value="1"/>
</dbReference>
<evidence type="ECO:0000313" key="2">
    <source>
        <dbReference type="Proteomes" id="UP001189429"/>
    </source>
</evidence>
<sequence length="126" mass="14590">MTHLIGLIITSMIRLQDGKREVTAQEADMREYLRQHEVSYDLQDRIWQVLREVQGDAHRTKEENVDLIKQLPNSLEIELRAEVFVPTLTCHPFFGVYGVSGADPHAMYNIIRKQACAVRQLEAKQE</sequence>